<dbReference type="EMBL" id="JBHTLQ010000001">
    <property type="protein sequence ID" value="MFD1189050.1"/>
    <property type="molecule type" value="Genomic_DNA"/>
</dbReference>
<protein>
    <submittedName>
        <fullName evidence="2">DUF3429 domain-containing protein</fullName>
    </submittedName>
</protein>
<dbReference type="Proteomes" id="UP001597216">
    <property type="component" value="Unassembled WGS sequence"/>
</dbReference>
<keyword evidence="1" id="KW-1133">Transmembrane helix</keyword>
<keyword evidence="1" id="KW-0812">Transmembrane</keyword>
<evidence type="ECO:0000256" key="1">
    <source>
        <dbReference type="SAM" id="Phobius"/>
    </source>
</evidence>
<reference evidence="3" key="1">
    <citation type="journal article" date="2019" name="Int. J. Syst. Evol. Microbiol.">
        <title>The Global Catalogue of Microorganisms (GCM) 10K type strain sequencing project: providing services to taxonomists for standard genome sequencing and annotation.</title>
        <authorList>
            <consortium name="The Broad Institute Genomics Platform"/>
            <consortium name="The Broad Institute Genome Sequencing Center for Infectious Disease"/>
            <person name="Wu L."/>
            <person name="Ma J."/>
        </authorList>
    </citation>
    <scope>NUCLEOTIDE SEQUENCE [LARGE SCALE GENOMIC DNA]</scope>
    <source>
        <strain evidence="3">CCUG 55074</strain>
    </source>
</reference>
<feature type="transmembrane region" description="Helical" evidence="1">
    <location>
        <begin position="70"/>
        <end position="89"/>
    </location>
</feature>
<comment type="caution">
    <text evidence="2">The sequence shown here is derived from an EMBL/GenBank/DDBJ whole genome shotgun (WGS) entry which is preliminary data.</text>
</comment>
<feature type="transmembrane region" description="Helical" evidence="1">
    <location>
        <begin position="12"/>
        <end position="30"/>
    </location>
</feature>
<dbReference type="Pfam" id="PF11911">
    <property type="entry name" value="DUF3429"/>
    <property type="match status" value="1"/>
</dbReference>
<sequence length="153" mass="15918">MSGSDLPRPLVLLGLSGIAPQALCLVLAVAPGPYRWVALAAGCFYAAIILSFLGGLWWMAGLLGGLKRTWVYGLAVAPSLIGWAALLPWNLGWSWPAPSLLLLGVVLLTSPVVDRVLARQITLPSGWIRLRIIMASGLGGLTLALGVAGLALG</sequence>
<dbReference type="InterPro" id="IPR021836">
    <property type="entry name" value="DUF3429"/>
</dbReference>
<feature type="transmembrane region" description="Helical" evidence="1">
    <location>
        <begin position="95"/>
        <end position="118"/>
    </location>
</feature>
<evidence type="ECO:0000313" key="3">
    <source>
        <dbReference type="Proteomes" id="UP001597216"/>
    </source>
</evidence>
<proteinExistence type="predicted"/>
<evidence type="ECO:0000313" key="2">
    <source>
        <dbReference type="EMBL" id="MFD1189050.1"/>
    </source>
</evidence>
<feature type="transmembrane region" description="Helical" evidence="1">
    <location>
        <begin position="36"/>
        <end position="58"/>
    </location>
</feature>
<keyword evidence="1" id="KW-0472">Membrane</keyword>
<gene>
    <name evidence="2" type="ORF">ACFQ27_00535</name>
</gene>
<name>A0ABW3T083_9CAUL</name>
<keyword evidence="3" id="KW-1185">Reference proteome</keyword>
<dbReference type="RefSeq" id="WP_377351982.1">
    <property type="nucleotide sequence ID" value="NZ_JBHTLQ010000001.1"/>
</dbReference>
<feature type="transmembrane region" description="Helical" evidence="1">
    <location>
        <begin position="130"/>
        <end position="152"/>
    </location>
</feature>
<accession>A0ABW3T083</accession>
<organism evidence="2 3">
    <name type="scientific">Phenylobacterium conjunctum</name>
    <dbReference type="NCBI Taxonomy" id="1298959"/>
    <lineage>
        <taxon>Bacteria</taxon>
        <taxon>Pseudomonadati</taxon>
        <taxon>Pseudomonadota</taxon>
        <taxon>Alphaproteobacteria</taxon>
        <taxon>Caulobacterales</taxon>
        <taxon>Caulobacteraceae</taxon>
        <taxon>Phenylobacterium</taxon>
    </lineage>
</organism>